<dbReference type="EMBL" id="DS178289">
    <property type="protein sequence ID" value="EFP84183.1"/>
    <property type="molecule type" value="Genomic_DNA"/>
</dbReference>
<dbReference type="RefSeq" id="XP_003328602.1">
    <property type="nucleotide sequence ID" value="XM_003328554.1"/>
</dbReference>
<gene>
    <name evidence="2" type="ORF">PGTG_10561</name>
</gene>
<evidence type="ECO:0000313" key="2">
    <source>
        <dbReference type="EMBL" id="EFP84183.1"/>
    </source>
</evidence>
<proteinExistence type="predicted"/>
<sequence>MADKHSAGMVKSTFAGGMYGVPHCTCHQASITHPKSCDDIFRVHMVDGLQDLQSRPLSKQPPRTSRVLIRTCPPPPGRSTRSSCPPDAGENPGIWSSRVFGLGRLAVDSIWIM</sequence>
<dbReference type="VEuPathDB" id="FungiDB:PGTG_10561"/>
<feature type="region of interest" description="Disordered" evidence="1">
    <location>
        <begin position="53"/>
        <end position="93"/>
    </location>
</feature>
<dbReference type="GeneID" id="10545361"/>
<evidence type="ECO:0000256" key="1">
    <source>
        <dbReference type="SAM" id="MobiDB-lite"/>
    </source>
</evidence>
<accession>E3KIQ8</accession>
<dbReference type="AlphaFoldDB" id="E3KIQ8"/>
<keyword evidence="3" id="KW-1185">Reference proteome</keyword>
<feature type="compositionally biased region" description="Polar residues" evidence="1">
    <location>
        <begin position="53"/>
        <end position="63"/>
    </location>
</feature>
<dbReference type="KEGG" id="pgr:PGTG_10561"/>
<dbReference type="HOGENOM" id="CLU_2134786_0_0_1"/>
<protein>
    <submittedName>
        <fullName evidence="2">Uncharacterized protein</fullName>
    </submittedName>
</protein>
<dbReference type="Proteomes" id="UP000008783">
    <property type="component" value="Unassembled WGS sequence"/>
</dbReference>
<dbReference type="InParanoid" id="E3KIQ8"/>
<reference key="1">
    <citation type="submission" date="2007-01" db="EMBL/GenBank/DDBJ databases">
        <title>The Genome Sequence of Puccinia graminis f. sp. tritici Strain CRL 75-36-700-3.</title>
        <authorList>
            <consortium name="The Broad Institute Genome Sequencing Platform"/>
            <person name="Birren B."/>
            <person name="Lander E."/>
            <person name="Galagan J."/>
            <person name="Nusbaum C."/>
            <person name="Devon K."/>
            <person name="Cuomo C."/>
            <person name="Jaffe D."/>
            <person name="Butler J."/>
            <person name="Alvarez P."/>
            <person name="Gnerre S."/>
            <person name="Grabherr M."/>
            <person name="Mauceli E."/>
            <person name="Brockman W."/>
            <person name="Young S."/>
            <person name="LaButti K."/>
            <person name="Sykes S."/>
            <person name="DeCaprio D."/>
            <person name="Crawford M."/>
            <person name="Koehrsen M."/>
            <person name="Engels R."/>
            <person name="Montgomery P."/>
            <person name="Pearson M."/>
            <person name="Howarth C."/>
            <person name="Larson L."/>
            <person name="White J."/>
            <person name="Zeng Q."/>
            <person name="Kodira C."/>
            <person name="Yandava C."/>
            <person name="Alvarado L."/>
            <person name="O'Leary S."/>
            <person name="Szabo L."/>
            <person name="Dean R."/>
            <person name="Schein J."/>
        </authorList>
    </citation>
    <scope>NUCLEOTIDE SEQUENCE</scope>
    <source>
        <strain>CRL 75-36-700-3</strain>
    </source>
</reference>
<reference evidence="3" key="2">
    <citation type="journal article" date="2011" name="Proc. Natl. Acad. Sci. U.S.A.">
        <title>Obligate biotrophy features unraveled by the genomic analysis of rust fungi.</title>
        <authorList>
            <person name="Duplessis S."/>
            <person name="Cuomo C.A."/>
            <person name="Lin Y.-C."/>
            <person name="Aerts A."/>
            <person name="Tisserant E."/>
            <person name="Veneault-Fourrey C."/>
            <person name="Joly D.L."/>
            <person name="Hacquard S."/>
            <person name="Amselem J."/>
            <person name="Cantarel B.L."/>
            <person name="Chiu R."/>
            <person name="Coutinho P.M."/>
            <person name="Feau N."/>
            <person name="Field M."/>
            <person name="Frey P."/>
            <person name="Gelhaye E."/>
            <person name="Goldberg J."/>
            <person name="Grabherr M.G."/>
            <person name="Kodira C.D."/>
            <person name="Kohler A."/>
            <person name="Kuees U."/>
            <person name="Lindquist E.A."/>
            <person name="Lucas S.M."/>
            <person name="Mago R."/>
            <person name="Mauceli E."/>
            <person name="Morin E."/>
            <person name="Murat C."/>
            <person name="Pangilinan J.L."/>
            <person name="Park R."/>
            <person name="Pearson M."/>
            <person name="Quesneville H."/>
            <person name="Rouhier N."/>
            <person name="Sakthikumar S."/>
            <person name="Salamov A.A."/>
            <person name="Schmutz J."/>
            <person name="Selles B."/>
            <person name="Shapiro H."/>
            <person name="Tanguay P."/>
            <person name="Tuskan G.A."/>
            <person name="Henrissat B."/>
            <person name="Van de Peer Y."/>
            <person name="Rouze P."/>
            <person name="Ellis J.G."/>
            <person name="Dodds P.N."/>
            <person name="Schein J.E."/>
            <person name="Zhong S."/>
            <person name="Hamelin R.C."/>
            <person name="Grigoriev I.V."/>
            <person name="Szabo L.J."/>
            <person name="Martin F."/>
        </authorList>
    </citation>
    <scope>NUCLEOTIDE SEQUENCE [LARGE SCALE GENOMIC DNA]</scope>
    <source>
        <strain evidence="3">CRL 75-36-700-3 / race SCCL</strain>
    </source>
</reference>
<organism evidence="2 3">
    <name type="scientific">Puccinia graminis f. sp. tritici (strain CRL 75-36-700-3 / race SCCL)</name>
    <name type="common">Black stem rust fungus</name>
    <dbReference type="NCBI Taxonomy" id="418459"/>
    <lineage>
        <taxon>Eukaryota</taxon>
        <taxon>Fungi</taxon>
        <taxon>Dikarya</taxon>
        <taxon>Basidiomycota</taxon>
        <taxon>Pucciniomycotina</taxon>
        <taxon>Pucciniomycetes</taxon>
        <taxon>Pucciniales</taxon>
        <taxon>Pucciniaceae</taxon>
        <taxon>Puccinia</taxon>
    </lineage>
</organism>
<evidence type="ECO:0000313" key="3">
    <source>
        <dbReference type="Proteomes" id="UP000008783"/>
    </source>
</evidence>
<name>E3KIQ8_PUCGT</name>